<evidence type="ECO:0000256" key="1">
    <source>
        <dbReference type="ARBA" id="ARBA00023267"/>
    </source>
</evidence>
<dbReference type="PROSITE" id="PS50968">
    <property type="entry name" value="BIOTINYL_LIPOYL"/>
    <property type="match status" value="1"/>
</dbReference>
<reference evidence="3" key="1">
    <citation type="submission" date="2019-02" db="EMBL/GenBank/DDBJ databases">
        <authorList>
            <person name="Li S.-H."/>
        </authorList>
    </citation>
    <scope>NUCLEOTIDE SEQUENCE</scope>
    <source>
        <strain evidence="3">IMCC11814</strain>
    </source>
</reference>
<dbReference type="InterPro" id="IPR000089">
    <property type="entry name" value="Biotin_lipoyl"/>
</dbReference>
<dbReference type="CDD" id="cd06850">
    <property type="entry name" value="biotinyl_domain"/>
    <property type="match status" value="1"/>
</dbReference>
<organism evidence="3 4">
    <name type="scientific">Candidatus Marimicrobium litorale</name>
    <dbReference type="NCBI Taxonomy" id="2518991"/>
    <lineage>
        <taxon>Bacteria</taxon>
        <taxon>Pseudomonadati</taxon>
        <taxon>Pseudomonadota</taxon>
        <taxon>Gammaproteobacteria</taxon>
        <taxon>Cellvibrionales</taxon>
        <taxon>Halieaceae</taxon>
        <taxon>Marimicrobium</taxon>
    </lineage>
</organism>
<dbReference type="PANTHER" id="PTHR18866:SF33">
    <property type="entry name" value="METHYLCROTONOYL-COA CARBOXYLASE SUBUNIT ALPHA, MITOCHONDRIAL-RELATED"/>
    <property type="match status" value="1"/>
</dbReference>
<gene>
    <name evidence="3" type="ORF">EYC82_06130</name>
</gene>
<dbReference type="Proteomes" id="UP001143304">
    <property type="component" value="Unassembled WGS sequence"/>
</dbReference>
<protein>
    <submittedName>
        <fullName evidence="3">Acetyl-CoA carboxylase biotin carboxyl carrier protein subunit</fullName>
    </submittedName>
</protein>
<dbReference type="RefSeq" id="WP_279248668.1">
    <property type="nucleotide sequence ID" value="NZ_SHNO01000001.1"/>
</dbReference>
<name>A0ABT3T3U8_9GAMM</name>
<feature type="domain" description="Lipoyl-binding" evidence="2">
    <location>
        <begin position="1"/>
        <end position="71"/>
    </location>
</feature>
<dbReference type="Pfam" id="PF00364">
    <property type="entry name" value="Biotin_lipoyl"/>
    <property type="match status" value="1"/>
</dbReference>
<keyword evidence="1" id="KW-0092">Biotin</keyword>
<dbReference type="InterPro" id="IPR050856">
    <property type="entry name" value="Biotin_carboxylase_complex"/>
</dbReference>
<keyword evidence="4" id="KW-1185">Reference proteome</keyword>
<accession>A0ABT3T3U8</accession>
<comment type="caution">
    <text evidence="3">The sequence shown here is derived from an EMBL/GenBank/DDBJ whole genome shotgun (WGS) entry which is preliminary data.</text>
</comment>
<dbReference type="SUPFAM" id="SSF51230">
    <property type="entry name" value="Single hybrid motif"/>
    <property type="match status" value="1"/>
</dbReference>
<proteinExistence type="predicted"/>
<evidence type="ECO:0000313" key="4">
    <source>
        <dbReference type="Proteomes" id="UP001143304"/>
    </source>
</evidence>
<dbReference type="Gene3D" id="2.40.50.100">
    <property type="match status" value="1"/>
</dbReference>
<dbReference type="EMBL" id="SHNO01000001">
    <property type="protein sequence ID" value="MCX2976927.1"/>
    <property type="molecule type" value="Genomic_DNA"/>
</dbReference>
<dbReference type="PANTHER" id="PTHR18866">
    <property type="entry name" value="CARBOXYLASE:PYRUVATE/ACETYL-COA/PROPIONYL-COA CARBOXYLASE"/>
    <property type="match status" value="1"/>
</dbReference>
<dbReference type="InterPro" id="IPR011053">
    <property type="entry name" value="Single_hybrid_motif"/>
</dbReference>
<evidence type="ECO:0000313" key="3">
    <source>
        <dbReference type="EMBL" id="MCX2976927.1"/>
    </source>
</evidence>
<evidence type="ECO:0000259" key="2">
    <source>
        <dbReference type="PROSITE" id="PS50968"/>
    </source>
</evidence>
<sequence>MLVDIIAEVTGTVWTVSAVVGQTLASDEEVLVIESMKMEIPICTGESGTLQELLVVKGDVVQEGAVIARLEVGGA</sequence>